<accession>A0ACB6FBC3</accession>
<proteinExistence type="predicted"/>
<gene>
    <name evidence="1" type="ORF">AG0111_0g10299</name>
</gene>
<sequence length="310" mass="30387">MLVSVISVLAAASAVAAQSSTVIPAPVVTGNPIGAKYVGTLPPKEGSTLTGSIEATTGADGKGVKFSVSFAGLPETGGPFMYHLHAKPVPADGNCTGTGAHLDPYMRGEVPGCDASKPETCQTGDLSGKYGNATEQTFSAEYTDLYSATLPSDPAFFGALSFVVHLSNKTRIGCANFTMIDAGTNGYGAPPASSYAPESSGYGAAPSSTGYGAAPSSVGYAASSSTGYAAPLLSTGYPMMPPTNTSSGFAQPSGMPLYNTTTVAASPTAGLPITPSAASSSAPAEFTAGAAKVAGGAGALLAAAAAALVL</sequence>
<dbReference type="Proteomes" id="UP000293547">
    <property type="component" value="Unassembled WGS sequence"/>
</dbReference>
<reference evidence="1 2" key="1">
    <citation type="journal article" date="2019" name="bioRxiv">
        <title>Genomics, evolutionary history and diagnostics of the Alternaria alternata species group including apple and Asian pear pathotypes.</title>
        <authorList>
            <person name="Armitage A.D."/>
            <person name="Cockerton H.M."/>
            <person name="Sreenivasaprasad S."/>
            <person name="Woodhall J.W."/>
            <person name="Lane C.R."/>
            <person name="Harrison R.J."/>
            <person name="Clarkson J.P."/>
        </authorList>
    </citation>
    <scope>NUCLEOTIDE SEQUENCE [LARGE SCALE GENOMIC DNA]</scope>
    <source>
        <strain evidence="1 2">FERA 650</strain>
    </source>
</reference>
<comment type="caution">
    <text evidence="1">The sequence shown here is derived from an EMBL/GenBank/DDBJ whole genome shotgun (WGS) entry which is preliminary data.</text>
</comment>
<evidence type="ECO:0000313" key="1">
    <source>
        <dbReference type="EMBL" id="KAB2101603.1"/>
    </source>
</evidence>
<protein>
    <submittedName>
        <fullName evidence="1">Uncharacterized protein</fullName>
    </submittedName>
</protein>
<organism evidence="1 2">
    <name type="scientific">Alternaria gaisen</name>
    <dbReference type="NCBI Taxonomy" id="167740"/>
    <lineage>
        <taxon>Eukaryota</taxon>
        <taxon>Fungi</taxon>
        <taxon>Dikarya</taxon>
        <taxon>Ascomycota</taxon>
        <taxon>Pezizomycotina</taxon>
        <taxon>Dothideomycetes</taxon>
        <taxon>Pleosporomycetidae</taxon>
        <taxon>Pleosporales</taxon>
        <taxon>Pleosporineae</taxon>
        <taxon>Pleosporaceae</taxon>
        <taxon>Alternaria</taxon>
        <taxon>Alternaria sect. Alternaria</taxon>
    </lineage>
</organism>
<evidence type="ECO:0000313" key="2">
    <source>
        <dbReference type="Proteomes" id="UP000293547"/>
    </source>
</evidence>
<name>A0ACB6FBC3_9PLEO</name>
<dbReference type="EMBL" id="PDWZ02000011">
    <property type="protein sequence ID" value="KAB2101603.1"/>
    <property type="molecule type" value="Genomic_DNA"/>
</dbReference>
<keyword evidence="2" id="KW-1185">Reference proteome</keyword>